<comment type="function">
    <text evidence="16">Catalyzes the phosphorylation of pantothenate (Pan), the first step in CoA biosynthesis.</text>
</comment>
<evidence type="ECO:0000256" key="7">
    <source>
        <dbReference type="ARBA" id="ARBA00022490"/>
    </source>
</evidence>
<evidence type="ECO:0000313" key="17">
    <source>
        <dbReference type="EMBL" id="ANX02982.1"/>
    </source>
</evidence>
<dbReference type="RefSeq" id="WP_068802494.1">
    <property type="nucleotide sequence ID" value="NZ_CP014671.1"/>
</dbReference>
<feature type="binding site" evidence="16">
    <location>
        <position position="94"/>
    </location>
    <ligand>
        <name>substrate</name>
    </ligand>
</feature>
<comment type="subcellular location">
    <subcellularLocation>
        <location evidence="3 16">Cytoplasm</location>
    </subcellularLocation>
</comment>
<accession>A0A1B1YQF3</accession>
<keyword evidence="7 16" id="KW-0963">Cytoplasm</keyword>
<comment type="similarity">
    <text evidence="14 16">Belongs to the type III pantothenate kinase family.</text>
</comment>
<dbReference type="GO" id="GO:0005737">
    <property type="term" value="C:cytoplasm"/>
    <property type="evidence" value="ECO:0007669"/>
    <property type="project" value="UniProtKB-SubCell"/>
</dbReference>
<feature type="binding site" evidence="16">
    <location>
        <position position="178"/>
    </location>
    <ligand>
        <name>substrate</name>
    </ligand>
</feature>
<evidence type="ECO:0000256" key="1">
    <source>
        <dbReference type="ARBA" id="ARBA00001206"/>
    </source>
</evidence>
<organism evidence="17 18">
    <name type="scientific">Immundisolibacter cernigliae</name>
    <dbReference type="NCBI Taxonomy" id="1810504"/>
    <lineage>
        <taxon>Bacteria</taxon>
        <taxon>Pseudomonadati</taxon>
        <taxon>Pseudomonadota</taxon>
        <taxon>Gammaproteobacteria</taxon>
        <taxon>Immundisolibacterales</taxon>
        <taxon>Immundisolibacteraceae</taxon>
        <taxon>Immundisolibacter</taxon>
    </lineage>
</organism>
<evidence type="ECO:0000256" key="4">
    <source>
        <dbReference type="ARBA" id="ARBA00005225"/>
    </source>
</evidence>
<keyword evidence="10 16" id="KW-0418">Kinase</keyword>
<evidence type="ECO:0000256" key="6">
    <source>
        <dbReference type="ARBA" id="ARBA00012102"/>
    </source>
</evidence>
<comment type="subunit">
    <text evidence="5 16">Homodimer.</text>
</comment>
<dbReference type="KEGG" id="gbi:PG2T_01440"/>
<dbReference type="InParanoid" id="A0A1B1YQF3"/>
<dbReference type="GO" id="GO:0004594">
    <property type="term" value="F:pantothenate kinase activity"/>
    <property type="evidence" value="ECO:0007669"/>
    <property type="project" value="UniProtKB-UniRule"/>
</dbReference>
<dbReference type="Gene3D" id="3.30.420.40">
    <property type="match status" value="2"/>
</dbReference>
<keyword evidence="8 16" id="KW-0808">Transferase</keyword>
<comment type="catalytic activity">
    <reaction evidence="1 16">
        <text>(R)-pantothenate + ATP = (R)-4'-phosphopantothenate + ADP + H(+)</text>
        <dbReference type="Rhea" id="RHEA:16373"/>
        <dbReference type="ChEBI" id="CHEBI:10986"/>
        <dbReference type="ChEBI" id="CHEBI:15378"/>
        <dbReference type="ChEBI" id="CHEBI:29032"/>
        <dbReference type="ChEBI" id="CHEBI:30616"/>
        <dbReference type="ChEBI" id="CHEBI:456216"/>
        <dbReference type="EC" id="2.7.1.33"/>
    </reaction>
</comment>
<feature type="binding site" evidence="16">
    <location>
        <position position="127"/>
    </location>
    <ligand>
        <name>ATP</name>
        <dbReference type="ChEBI" id="CHEBI:30616"/>
    </ligand>
</feature>
<dbReference type="CDD" id="cd24015">
    <property type="entry name" value="ASKHA_NBD_PanK-III"/>
    <property type="match status" value="1"/>
</dbReference>
<dbReference type="InterPro" id="IPR043129">
    <property type="entry name" value="ATPase_NBD"/>
</dbReference>
<proteinExistence type="inferred from homology"/>
<evidence type="ECO:0000256" key="11">
    <source>
        <dbReference type="ARBA" id="ARBA00022840"/>
    </source>
</evidence>
<dbReference type="UniPathway" id="UPA00241">
    <property type="reaction ID" value="UER00352"/>
</dbReference>
<dbReference type="SUPFAM" id="SSF53067">
    <property type="entry name" value="Actin-like ATPase domain"/>
    <property type="match status" value="2"/>
</dbReference>
<dbReference type="HAMAP" id="MF_01274">
    <property type="entry name" value="Pantothen_kinase_3"/>
    <property type="match status" value="1"/>
</dbReference>
<comment type="cofactor">
    <cofactor evidence="16">
        <name>NH4(+)</name>
        <dbReference type="ChEBI" id="CHEBI:28938"/>
    </cofactor>
    <cofactor evidence="16">
        <name>K(+)</name>
        <dbReference type="ChEBI" id="CHEBI:29103"/>
    </cofactor>
    <text evidence="16">A monovalent cation. Ammonium or potassium.</text>
</comment>
<dbReference type="Pfam" id="PF03309">
    <property type="entry name" value="Pan_kinase"/>
    <property type="match status" value="1"/>
</dbReference>
<keyword evidence="18" id="KW-1185">Reference proteome</keyword>
<dbReference type="EC" id="2.7.1.33" evidence="6 16"/>
<dbReference type="AlphaFoldDB" id="A0A1B1YQF3"/>
<dbReference type="GO" id="GO:0015937">
    <property type="term" value="P:coenzyme A biosynthetic process"/>
    <property type="evidence" value="ECO:0007669"/>
    <property type="project" value="UniProtKB-UniRule"/>
</dbReference>
<feature type="binding site" evidence="16">
    <location>
        <begin position="6"/>
        <end position="13"/>
    </location>
    <ligand>
        <name>ATP</name>
        <dbReference type="ChEBI" id="CHEBI:30616"/>
    </ligand>
</feature>
<keyword evidence="16" id="KW-0479">Metal-binding</keyword>
<evidence type="ECO:0000313" key="18">
    <source>
        <dbReference type="Proteomes" id="UP000092952"/>
    </source>
</evidence>
<dbReference type="PANTHER" id="PTHR34265">
    <property type="entry name" value="TYPE III PANTOTHENATE KINASE"/>
    <property type="match status" value="1"/>
</dbReference>
<dbReference type="EMBL" id="CP014671">
    <property type="protein sequence ID" value="ANX02982.1"/>
    <property type="molecule type" value="Genomic_DNA"/>
</dbReference>
<evidence type="ECO:0000256" key="9">
    <source>
        <dbReference type="ARBA" id="ARBA00022741"/>
    </source>
</evidence>
<dbReference type="NCBIfam" id="TIGR00671">
    <property type="entry name" value="baf"/>
    <property type="match status" value="1"/>
</dbReference>
<name>A0A1B1YQF3_9GAMM</name>
<dbReference type="GO" id="GO:0046872">
    <property type="term" value="F:metal ion binding"/>
    <property type="evidence" value="ECO:0007669"/>
    <property type="project" value="UniProtKB-KW"/>
</dbReference>
<evidence type="ECO:0000256" key="2">
    <source>
        <dbReference type="ARBA" id="ARBA00001958"/>
    </source>
</evidence>
<comment type="cofactor">
    <cofactor evidence="2">
        <name>K(+)</name>
        <dbReference type="ChEBI" id="CHEBI:29103"/>
    </cofactor>
</comment>
<comment type="pathway">
    <text evidence="4 16">Cofactor biosynthesis; coenzyme A biosynthesis; CoA from (R)-pantothenate: step 1/5.</text>
</comment>
<reference evidence="18" key="1">
    <citation type="submission" date="2016-03" db="EMBL/GenBank/DDBJ databases">
        <title>Complete genome sequence of Solimmundus cernigliae, representing a novel lineage of polycyclic aromatic hydrocarbon degraders within the Gammaproteobacteria.</title>
        <authorList>
            <person name="Singleton D.R."/>
            <person name="Dickey A.N."/>
            <person name="Scholl E.H."/>
            <person name="Wright F.A."/>
            <person name="Aitken M.D."/>
        </authorList>
    </citation>
    <scope>NUCLEOTIDE SEQUENCE [LARGE SCALE GENOMIC DNA]</scope>
    <source>
        <strain evidence="18">TR3.2</strain>
    </source>
</reference>
<keyword evidence="9 16" id="KW-0547">Nucleotide-binding</keyword>
<dbReference type="STRING" id="1810504.PG2T_01440"/>
<evidence type="ECO:0000256" key="3">
    <source>
        <dbReference type="ARBA" id="ARBA00004496"/>
    </source>
</evidence>
<evidence type="ECO:0000256" key="14">
    <source>
        <dbReference type="ARBA" id="ARBA00038036"/>
    </source>
</evidence>
<keyword evidence="11 16" id="KW-0067">ATP-binding</keyword>
<dbReference type="GO" id="GO:0005524">
    <property type="term" value="F:ATP binding"/>
    <property type="evidence" value="ECO:0007669"/>
    <property type="project" value="UniProtKB-UniRule"/>
</dbReference>
<gene>
    <name evidence="16" type="primary">coaX</name>
    <name evidence="17" type="ORF">PG2T_01440</name>
</gene>
<sequence>MDLLFDLGHSRLKWAGWAHGRLLAPGAAVWRDEQAAEFCERVLAGLEPPRRVAIAAVVRGQLAGTLESVARARWGCAVLRPLSTARCGDVRNGYHDPAQLGFDRWAGLIGAWARSPGRAAVVVDCGSAVTVDGLRDDGQHLGGVIFPGLEMMAEAFYARTGLGRTVTGSDADVAAGSTADAVAAGARQAVLGGIERAVQAWCQRLPGAALWLTGGAAPGLAPDLPATLQSAPHLVLEGLGQILQREEK</sequence>
<feature type="active site" description="Proton acceptor" evidence="16">
    <location>
        <position position="103"/>
    </location>
</feature>
<dbReference type="Proteomes" id="UP000092952">
    <property type="component" value="Chromosome"/>
</dbReference>
<dbReference type="PANTHER" id="PTHR34265:SF1">
    <property type="entry name" value="TYPE III PANTOTHENATE KINASE"/>
    <property type="match status" value="1"/>
</dbReference>
<dbReference type="InterPro" id="IPR004619">
    <property type="entry name" value="Type_III_PanK"/>
</dbReference>
<keyword evidence="12 16" id="KW-0630">Potassium</keyword>
<evidence type="ECO:0000256" key="15">
    <source>
        <dbReference type="ARBA" id="ARBA00040883"/>
    </source>
</evidence>
<evidence type="ECO:0000256" key="8">
    <source>
        <dbReference type="ARBA" id="ARBA00022679"/>
    </source>
</evidence>
<feature type="binding site" evidence="16">
    <location>
        <begin position="101"/>
        <end position="104"/>
    </location>
    <ligand>
        <name>substrate</name>
    </ligand>
</feature>
<keyword evidence="13 16" id="KW-0173">Coenzyme A biosynthesis</keyword>
<evidence type="ECO:0000256" key="12">
    <source>
        <dbReference type="ARBA" id="ARBA00022958"/>
    </source>
</evidence>
<feature type="binding site" evidence="16">
    <location>
        <position position="124"/>
    </location>
    <ligand>
        <name>K(+)</name>
        <dbReference type="ChEBI" id="CHEBI:29103"/>
    </ligand>
</feature>
<evidence type="ECO:0000256" key="16">
    <source>
        <dbReference type="HAMAP-Rule" id="MF_01274"/>
    </source>
</evidence>
<dbReference type="OrthoDB" id="9781305at2"/>
<protein>
    <recommendedName>
        <fullName evidence="15 16">Type III pantothenate kinase</fullName>
        <ecNumber evidence="6 16">2.7.1.33</ecNumber>
    </recommendedName>
    <alternativeName>
        <fullName evidence="16">PanK-III</fullName>
    </alternativeName>
    <alternativeName>
        <fullName evidence="16">Pantothenic acid kinase</fullName>
    </alternativeName>
</protein>
<evidence type="ECO:0000256" key="10">
    <source>
        <dbReference type="ARBA" id="ARBA00022777"/>
    </source>
</evidence>
<evidence type="ECO:0000256" key="13">
    <source>
        <dbReference type="ARBA" id="ARBA00022993"/>
    </source>
</evidence>
<evidence type="ECO:0000256" key="5">
    <source>
        <dbReference type="ARBA" id="ARBA00011738"/>
    </source>
</evidence>